<dbReference type="EMBL" id="JYDW01000075">
    <property type="protein sequence ID" value="KRZ57423.1"/>
    <property type="molecule type" value="Genomic_DNA"/>
</dbReference>
<evidence type="ECO:0000313" key="2">
    <source>
        <dbReference type="EMBL" id="KRZ57423.1"/>
    </source>
</evidence>
<evidence type="ECO:0000313" key="3">
    <source>
        <dbReference type="Proteomes" id="UP000054721"/>
    </source>
</evidence>
<comment type="caution">
    <text evidence="2">The sequence shown here is derived from an EMBL/GenBank/DDBJ whole genome shotgun (WGS) entry which is preliminary data.</text>
</comment>
<dbReference type="STRING" id="6335.A0A0V1LD12"/>
<sequence length="75" mass="8849">LKDKLQTCLRRNDDHQLSLSFVGVRAIRRLALQVLASGVAYCLCAIWRVMMMMREWRTGVRMLNCYREEVSIFLI</sequence>
<keyword evidence="3" id="KW-1185">Reference proteome</keyword>
<keyword evidence="1" id="KW-0812">Transmembrane</keyword>
<evidence type="ECO:0000256" key="1">
    <source>
        <dbReference type="SAM" id="Phobius"/>
    </source>
</evidence>
<accession>A0A0V1LD12</accession>
<name>A0A0V1LD12_9BILA</name>
<proteinExistence type="predicted"/>
<feature type="transmembrane region" description="Helical" evidence="1">
    <location>
        <begin position="30"/>
        <end position="51"/>
    </location>
</feature>
<protein>
    <submittedName>
        <fullName evidence="2">Uncharacterized protein</fullName>
    </submittedName>
</protein>
<keyword evidence="1" id="KW-1133">Transmembrane helix</keyword>
<dbReference type="AlphaFoldDB" id="A0A0V1LD12"/>
<reference evidence="2 3" key="1">
    <citation type="submission" date="2015-05" db="EMBL/GenBank/DDBJ databases">
        <title>Evolution of Trichinella species and genotypes.</title>
        <authorList>
            <person name="Korhonen P.K."/>
            <person name="Edoardo P."/>
            <person name="Giuseppe L.R."/>
            <person name="Gasser R.B."/>
        </authorList>
    </citation>
    <scope>NUCLEOTIDE SEQUENCE [LARGE SCALE GENOMIC DNA]</scope>
    <source>
        <strain evidence="2">ISS10</strain>
    </source>
</reference>
<gene>
    <name evidence="2" type="ORF">T02_5448</name>
</gene>
<feature type="non-terminal residue" evidence="2">
    <location>
        <position position="1"/>
    </location>
</feature>
<organism evidence="2 3">
    <name type="scientific">Trichinella nativa</name>
    <dbReference type="NCBI Taxonomy" id="6335"/>
    <lineage>
        <taxon>Eukaryota</taxon>
        <taxon>Metazoa</taxon>
        <taxon>Ecdysozoa</taxon>
        <taxon>Nematoda</taxon>
        <taxon>Enoplea</taxon>
        <taxon>Dorylaimia</taxon>
        <taxon>Trichinellida</taxon>
        <taxon>Trichinellidae</taxon>
        <taxon>Trichinella</taxon>
    </lineage>
</organism>
<keyword evidence="1" id="KW-0472">Membrane</keyword>
<dbReference type="Proteomes" id="UP000054721">
    <property type="component" value="Unassembled WGS sequence"/>
</dbReference>